<dbReference type="AlphaFoldDB" id="A0A919QIK8"/>
<sequence>MAAGASAVLGATQVIRPQVVPFAGAGDYLIEAAYALYLVGAVPAVLAVRRANPGWGRIGTVGSVLYAIAHGLLAIPVGLTLVLADEPPEPVGLLFLPGLALWLAGGVLMGVAAFRRSRPLGVAIPAALPLAMVAGAAGPLVEAALWAFLATGGRRPVR</sequence>
<protein>
    <submittedName>
        <fullName evidence="2">Uncharacterized protein</fullName>
    </submittedName>
</protein>
<keyword evidence="1" id="KW-1133">Transmembrane helix</keyword>
<feature type="transmembrane region" description="Helical" evidence="1">
    <location>
        <begin position="90"/>
        <end position="114"/>
    </location>
</feature>
<comment type="caution">
    <text evidence="2">The sequence shown here is derived from an EMBL/GenBank/DDBJ whole genome shotgun (WGS) entry which is preliminary data.</text>
</comment>
<keyword evidence="3" id="KW-1185">Reference proteome</keyword>
<keyword evidence="1" id="KW-0812">Transmembrane</keyword>
<organism evidence="2 3">
    <name type="scientific">Acrocarpospora phusangensis</name>
    <dbReference type="NCBI Taxonomy" id="1070424"/>
    <lineage>
        <taxon>Bacteria</taxon>
        <taxon>Bacillati</taxon>
        <taxon>Actinomycetota</taxon>
        <taxon>Actinomycetes</taxon>
        <taxon>Streptosporangiales</taxon>
        <taxon>Streptosporangiaceae</taxon>
        <taxon>Acrocarpospora</taxon>
    </lineage>
</organism>
<gene>
    <name evidence="2" type="ORF">Aph01nite_51720</name>
</gene>
<accession>A0A919QIK8</accession>
<feature type="transmembrane region" description="Helical" evidence="1">
    <location>
        <begin position="33"/>
        <end position="52"/>
    </location>
</feature>
<dbReference type="Proteomes" id="UP000640052">
    <property type="component" value="Unassembled WGS sequence"/>
</dbReference>
<evidence type="ECO:0000256" key="1">
    <source>
        <dbReference type="SAM" id="Phobius"/>
    </source>
</evidence>
<reference evidence="2" key="1">
    <citation type="submission" date="2021-01" db="EMBL/GenBank/DDBJ databases">
        <title>Whole genome shotgun sequence of Acrocarpospora phusangensis NBRC 108782.</title>
        <authorList>
            <person name="Komaki H."/>
            <person name="Tamura T."/>
        </authorList>
    </citation>
    <scope>NUCLEOTIDE SEQUENCE</scope>
    <source>
        <strain evidence="2">NBRC 108782</strain>
    </source>
</reference>
<evidence type="ECO:0000313" key="2">
    <source>
        <dbReference type="EMBL" id="GIH26862.1"/>
    </source>
</evidence>
<feature type="transmembrane region" description="Helical" evidence="1">
    <location>
        <begin position="126"/>
        <end position="149"/>
    </location>
</feature>
<name>A0A919QIK8_9ACTN</name>
<proteinExistence type="predicted"/>
<dbReference type="EMBL" id="BOOA01000046">
    <property type="protein sequence ID" value="GIH26862.1"/>
    <property type="molecule type" value="Genomic_DNA"/>
</dbReference>
<keyword evidence="1" id="KW-0472">Membrane</keyword>
<evidence type="ECO:0000313" key="3">
    <source>
        <dbReference type="Proteomes" id="UP000640052"/>
    </source>
</evidence>
<feature type="transmembrane region" description="Helical" evidence="1">
    <location>
        <begin position="64"/>
        <end position="84"/>
    </location>
</feature>